<reference evidence="2 3" key="1">
    <citation type="submission" date="2018-07" db="EMBL/GenBank/DDBJ databases">
        <title>Halomonas rutogse sp. nov., isolated from Lake TangqianCo on Tibetan Plateau.</title>
        <authorList>
            <person name="Lu H."/>
            <person name="Xing P."/>
            <person name="Wu Q."/>
        </authorList>
    </citation>
    <scope>NUCLEOTIDE SEQUENCE [LARGE SCALE GENOMIC DNA]</scope>
    <source>
        <strain evidence="2 3">TQ8S</strain>
    </source>
</reference>
<sequence length="38" mass="4092">QSAEGRRLAERKNAVHSDPVRIMPSTRGASPSSTVADR</sequence>
<feature type="compositionally biased region" description="Basic and acidic residues" evidence="1">
    <location>
        <begin position="1"/>
        <end position="19"/>
    </location>
</feature>
<keyword evidence="3" id="KW-1185">Reference proteome</keyword>
<feature type="non-terminal residue" evidence="2">
    <location>
        <position position="1"/>
    </location>
</feature>
<dbReference type="AlphaFoldDB" id="A0A368TM10"/>
<evidence type="ECO:0000256" key="1">
    <source>
        <dbReference type="SAM" id="MobiDB-lite"/>
    </source>
</evidence>
<evidence type="ECO:0000313" key="3">
    <source>
        <dbReference type="Proteomes" id="UP000253204"/>
    </source>
</evidence>
<organism evidence="2 3">
    <name type="scientific">Vreelandella rituensis</name>
    <dbReference type="NCBI Taxonomy" id="2282306"/>
    <lineage>
        <taxon>Bacteria</taxon>
        <taxon>Pseudomonadati</taxon>
        <taxon>Pseudomonadota</taxon>
        <taxon>Gammaproteobacteria</taxon>
        <taxon>Oceanospirillales</taxon>
        <taxon>Halomonadaceae</taxon>
        <taxon>Vreelandella</taxon>
    </lineage>
</organism>
<proteinExistence type="predicted"/>
<comment type="caution">
    <text evidence="2">The sequence shown here is derived from an EMBL/GenBank/DDBJ whole genome shotgun (WGS) entry which is preliminary data.</text>
</comment>
<evidence type="ECO:0000313" key="2">
    <source>
        <dbReference type="EMBL" id="RCV85614.1"/>
    </source>
</evidence>
<feature type="compositionally biased region" description="Polar residues" evidence="1">
    <location>
        <begin position="27"/>
        <end position="38"/>
    </location>
</feature>
<gene>
    <name evidence="2" type="ORF">DU506_21360</name>
</gene>
<name>A0A368TM10_9GAMM</name>
<dbReference type="EMBL" id="QPIJ01000174">
    <property type="protein sequence ID" value="RCV85614.1"/>
    <property type="molecule type" value="Genomic_DNA"/>
</dbReference>
<protein>
    <submittedName>
        <fullName evidence="2">Nitrate reductase molybdenum cofactor assembly chaperone</fullName>
    </submittedName>
</protein>
<dbReference type="Proteomes" id="UP000253204">
    <property type="component" value="Unassembled WGS sequence"/>
</dbReference>
<feature type="region of interest" description="Disordered" evidence="1">
    <location>
        <begin position="1"/>
        <end position="38"/>
    </location>
</feature>
<accession>A0A368TM10</accession>